<evidence type="ECO:0000313" key="2">
    <source>
        <dbReference type="EMBL" id="TAA37251.1"/>
    </source>
</evidence>
<dbReference type="Proteomes" id="UP000292087">
    <property type="component" value="Unassembled WGS sequence"/>
</dbReference>
<dbReference type="RefSeq" id="WP_130522284.1">
    <property type="nucleotide sequence ID" value="NZ_SHLZ01000001.1"/>
</dbReference>
<name>A0A4V2HFD6_9GAMM</name>
<protein>
    <submittedName>
        <fullName evidence="2">Uncharacterized protein</fullName>
    </submittedName>
</protein>
<dbReference type="EMBL" id="SHMF01000001">
    <property type="protein sequence ID" value="TAA37251.1"/>
    <property type="molecule type" value="Genomic_DNA"/>
</dbReference>
<organism evidence="2 3">
    <name type="scientific">Pseudoxanthomonas winnipegensis</name>
    <dbReference type="NCBI Taxonomy" id="2480810"/>
    <lineage>
        <taxon>Bacteria</taxon>
        <taxon>Pseudomonadati</taxon>
        <taxon>Pseudomonadota</taxon>
        <taxon>Gammaproteobacteria</taxon>
        <taxon>Lysobacterales</taxon>
        <taxon>Lysobacteraceae</taxon>
        <taxon>Pseudoxanthomonas</taxon>
    </lineage>
</organism>
<dbReference type="InterPro" id="IPR056919">
    <property type="entry name" value="Phage_TAC_18"/>
</dbReference>
<evidence type="ECO:0000256" key="1">
    <source>
        <dbReference type="SAM" id="MobiDB-lite"/>
    </source>
</evidence>
<sequence length="84" mass="9583">MPEEGLHLWEWFWRLSDRRRSGPEAISFGEVGEWARLTGVDIQPDEVGALLAMDDAYLRAAREDQAAARERAQQTQPKGGNQWT</sequence>
<gene>
    <name evidence="2" type="ORF">EA656_00810</name>
</gene>
<proteinExistence type="predicted"/>
<reference evidence="2 3" key="1">
    <citation type="submission" date="2019-02" db="EMBL/GenBank/DDBJ databases">
        <title>WGS of Pseudoxanthomonas species novum from clinical isolates.</title>
        <authorList>
            <person name="Bernier A.-M."/>
            <person name="Bernard K."/>
            <person name="Vachon A."/>
        </authorList>
    </citation>
    <scope>NUCLEOTIDE SEQUENCE [LARGE SCALE GENOMIC DNA]</scope>
    <source>
        <strain evidence="2 3">NML140781</strain>
    </source>
</reference>
<accession>A0A4V2HFD6</accession>
<evidence type="ECO:0000313" key="3">
    <source>
        <dbReference type="Proteomes" id="UP000292087"/>
    </source>
</evidence>
<comment type="caution">
    <text evidence="2">The sequence shown here is derived from an EMBL/GenBank/DDBJ whole genome shotgun (WGS) entry which is preliminary data.</text>
</comment>
<dbReference type="Pfam" id="PF23812">
    <property type="entry name" value="Phage_TAC_18"/>
    <property type="match status" value="1"/>
</dbReference>
<dbReference type="AlphaFoldDB" id="A0A4V2HFD6"/>
<feature type="region of interest" description="Disordered" evidence="1">
    <location>
        <begin position="63"/>
        <end position="84"/>
    </location>
</feature>
<feature type="compositionally biased region" description="Basic and acidic residues" evidence="1">
    <location>
        <begin position="63"/>
        <end position="72"/>
    </location>
</feature>